<dbReference type="InterPro" id="IPR017946">
    <property type="entry name" value="PLC-like_Pdiesterase_TIM-brl"/>
</dbReference>
<gene>
    <name evidence="2" type="ORF">SAMN05661012_04084</name>
    <name evidence="3" type="ORF">SR876_10235</name>
</gene>
<dbReference type="PROSITE" id="PS50007">
    <property type="entry name" value="PIPLC_X_DOMAIN"/>
    <property type="match status" value="1"/>
</dbReference>
<reference evidence="2 4" key="1">
    <citation type="submission" date="2016-11" db="EMBL/GenBank/DDBJ databases">
        <authorList>
            <person name="Jaros S."/>
            <person name="Januszkiewicz K."/>
            <person name="Wedrychowicz H."/>
        </authorList>
    </citation>
    <scope>NUCLEOTIDE SEQUENCE [LARGE SCALE GENOMIC DNA]</scope>
    <source>
        <strain evidence="2 4">DSM 784</strain>
    </source>
</reference>
<dbReference type="Proteomes" id="UP001326715">
    <property type="component" value="Chromosome"/>
</dbReference>
<dbReference type="Pfam" id="PF03009">
    <property type="entry name" value="GDPD"/>
    <property type="match status" value="1"/>
</dbReference>
<dbReference type="InterPro" id="IPR030395">
    <property type="entry name" value="GP_PDE_dom"/>
</dbReference>
<dbReference type="OrthoDB" id="384721at2"/>
<evidence type="ECO:0000313" key="3">
    <source>
        <dbReference type="EMBL" id="WQG91883.1"/>
    </source>
</evidence>
<dbReference type="GO" id="GO:0008081">
    <property type="term" value="F:phosphoric diester hydrolase activity"/>
    <property type="evidence" value="ECO:0007669"/>
    <property type="project" value="InterPro"/>
</dbReference>
<dbReference type="RefSeq" id="WP_083571645.1">
    <property type="nucleotide sequence ID" value="NZ_CBHWAX010000009.1"/>
</dbReference>
<dbReference type="PROSITE" id="PS51704">
    <property type="entry name" value="GP_PDE"/>
    <property type="match status" value="1"/>
</dbReference>
<dbReference type="EMBL" id="FPIZ01000013">
    <property type="protein sequence ID" value="SFW74003.1"/>
    <property type="molecule type" value="Genomic_DNA"/>
</dbReference>
<protein>
    <submittedName>
        <fullName evidence="3">Glycerophosphodiester phosphodiesterase family protein</fullName>
    </submittedName>
    <submittedName>
        <fullName evidence="2">Glycerophosphoryl diester phosphodiesterase</fullName>
    </submittedName>
</protein>
<dbReference type="CDD" id="cd08566">
    <property type="entry name" value="GDPD_AtGDE_like"/>
    <property type="match status" value="1"/>
</dbReference>
<dbReference type="EMBL" id="CP140154">
    <property type="protein sequence ID" value="WQG91883.1"/>
    <property type="molecule type" value="Genomic_DNA"/>
</dbReference>
<dbReference type="Gene3D" id="3.20.20.190">
    <property type="entry name" value="Phosphatidylinositol (PI) phosphodiesterase"/>
    <property type="match status" value="2"/>
</dbReference>
<evidence type="ECO:0000259" key="1">
    <source>
        <dbReference type="PROSITE" id="PS51704"/>
    </source>
</evidence>
<dbReference type="GO" id="GO:0006629">
    <property type="term" value="P:lipid metabolic process"/>
    <property type="evidence" value="ECO:0007669"/>
    <property type="project" value="InterPro"/>
</dbReference>
<sequence length="227" mass="25756">MQFYLMLMIALLPVVKHKHVVIAHRGDHTVLPENTLAAYTRAITDGVDYVEVDLRTFKDGRLYISHGELSELNKDVPSFTDVLKLCKGRVNIYLDFKEADPEIVYPLIKRAGMEKHIVVYCNTLEQVDAWQRVAPKMPLMTSIPDDVKDLDAFFDRYPVSAIDGNVGQYTGEMLAVFKKRNVAVWLDVQAKEEGPLSWQQALDTPVQGLQTDHPGALINYLKQKGNR</sequence>
<name>A0A1K1RP18_9BACT</name>
<dbReference type="Proteomes" id="UP000183788">
    <property type="component" value="Unassembled WGS sequence"/>
</dbReference>
<dbReference type="STRING" id="1004.SAMN05661012_04084"/>
<dbReference type="SUPFAM" id="SSF51695">
    <property type="entry name" value="PLC-like phosphodiesterases"/>
    <property type="match status" value="1"/>
</dbReference>
<organism evidence="2 4">
    <name type="scientific">Chitinophaga sancti</name>
    <dbReference type="NCBI Taxonomy" id="1004"/>
    <lineage>
        <taxon>Bacteria</taxon>
        <taxon>Pseudomonadati</taxon>
        <taxon>Bacteroidota</taxon>
        <taxon>Chitinophagia</taxon>
        <taxon>Chitinophagales</taxon>
        <taxon>Chitinophagaceae</taxon>
        <taxon>Chitinophaga</taxon>
    </lineage>
</organism>
<evidence type="ECO:0000313" key="2">
    <source>
        <dbReference type="EMBL" id="SFW74003.1"/>
    </source>
</evidence>
<dbReference type="PANTHER" id="PTHR46211:SF1">
    <property type="entry name" value="GLYCEROPHOSPHODIESTER PHOSPHODIESTERASE, CYTOPLASMIC"/>
    <property type="match status" value="1"/>
</dbReference>
<dbReference type="PANTHER" id="PTHR46211">
    <property type="entry name" value="GLYCEROPHOSPHORYL DIESTER PHOSPHODIESTERASE"/>
    <property type="match status" value="1"/>
</dbReference>
<feature type="domain" description="GP-PDE" evidence="1">
    <location>
        <begin position="19"/>
        <end position="227"/>
    </location>
</feature>
<accession>A0A1K1RP18</accession>
<evidence type="ECO:0000313" key="5">
    <source>
        <dbReference type="Proteomes" id="UP001326715"/>
    </source>
</evidence>
<dbReference type="AlphaFoldDB" id="A0A1K1RP18"/>
<evidence type="ECO:0000313" key="4">
    <source>
        <dbReference type="Proteomes" id="UP000183788"/>
    </source>
</evidence>
<reference evidence="3 5" key="2">
    <citation type="submission" date="2023-11" db="EMBL/GenBank/DDBJ databases">
        <title>MicrobeMod: A computational toolkit for identifying prokaryotic methylation and restriction-modification with nanopore sequencing.</title>
        <authorList>
            <person name="Crits-Christoph A."/>
            <person name="Kang S.C."/>
            <person name="Lee H."/>
            <person name="Ostrov N."/>
        </authorList>
    </citation>
    <scope>NUCLEOTIDE SEQUENCE [LARGE SCALE GENOMIC DNA]</scope>
    <source>
        <strain evidence="3 5">ATCC 23090</strain>
    </source>
</reference>
<proteinExistence type="predicted"/>
<keyword evidence="5" id="KW-1185">Reference proteome</keyword>